<dbReference type="Proteomes" id="UP000078340">
    <property type="component" value="Unassembled WGS sequence"/>
</dbReference>
<reference evidence="1 2" key="1">
    <citation type="submission" date="2016-02" db="EMBL/GenBank/DDBJ databases">
        <title>Biosynthesis of antibiotic leucinostatins and their inhibition on Phytophthora in bio-control Purpureocillium lilacinum.</title>
        <authorList>
            <person name="Wang G."/>
            <person name="Liu Z."/>
            <person name="Lin R."/>
            <person name="Li E."/>
            <person name="Mao Z."/>
            <person name="Ling J."/>
            <person name="Yin W."/>
            <person name="Xie B."/>
        </authorList>
    </citation>
    <scope>NUCLEOTIDE SEQUENCE [LARGE SCALE GENOMIC DNA]</scope>
    <source>
        <strain evidence="1">PLFJ-1</strain>
    </source>
</reference>
<comment type="caution">
    <text evidence="1">The sequence shown here is derived from an EMBL/GenBank/DDBJ whole genome shotgun (WGS) entry which is preliminary data.</text>
</comment>
<organism evidence="1 2">
    <name type="scientific">Purpureocillium lilacinum</name>
    <name type="common">Paecilomyces lilacinus</name>
    <dbReference type="NCBI Taxonomy" id="33203"/>
    <lineage>
        <taxon>Eukaryota</taxon>
        <taxon>Fungi</taxon>
        <taxon>Dikarya</taxon>
        <taxon>Ascomycota</taxon>
        <taxon>Pezizomycotina</taxon>
        <taxon>Sordariomycetes</taxon>
        <taxon>Hypocreomycetidae</taxon>
        <taxon>Hypocreales</taxon>
        <taxon>Ophiocordycipitaceae</taxon>
        <taxon>Purpureocillium</taxon>
    </lineage>
</organism>
<dbReference type="EMBL" id="LSBI01000001">
    <property type="protein sequence ID" value="OAQ94415.1"/>
    <property type="molecule type" value="Genomic_DNA"/>
</dbReference>
<evidence type="ECO:0000313" key="1">
    <source>
        <dbReference type="EMBL" id="OAQ94415.1"/>
    </source>
</evidence>
<sequence length="228" mass="25670">MCTIGGDQRIFTLCGTMRSIADEFWQTGRRFLPLNVATAKSQDLSPWSQWSWNVAYLVAFGRDDFGRREWIREVCPTLAVLYQGHLWVSLTAALDCRLSVCQQIVPGRCFSRIRISDDCPPEGRLILHGRHWVRLRRRIGIVALESSRLLASHGLADSISQRAALTTKYWLRGAGLRMTALHVGIGQVTEANALAEVQRLSRHPCRLGKRPNAARFLRDAGVCSDSVR</sequence>
<dbReference type="AlphaFoldDB" id="A0A179HV87"/>
<accession>A0A179HV87</accession>
<evidence type="ECO:0000313" key="2">
    <source>
        <dbReference type="Proteomes" id="UP000078340"/>
    </source>
</evidence>
<proteinExistence type="predicted"/>
<name>A0A179HV87_PURLI</name>
<gene>
    <name evidence="1" type="ORF">VFPFJ_00524</name>
</gene>
<protein>
    <submittedName>
        <fullName evidence="1">Uncharacterized protein</fullName>
    </submittedName>
</protein>